<evidence type="ECO:0000256" key="11">
    <source>
        <dbReference type="ARBA" id="ARBA00022989"/>
    </source>
</evidence>
<feature type="domain" description="Peptidase M1 membrane alanine aminopeptidase" evidence="19">
    <location>
        <begin position="1192"/>
        <end position="1419"/>
    </location>
</feature>
<dbReference type="Proteomes" id="UP000887568">
    <property type="component" value="Unplaced"/>
</dbReference>
<evidence type="ECO:0000259" key="20">
    <source>
        <dbReference type="Pfam" id="PF11838"/>
    </source>
</evidence>
<evidence type="ECO:0000256" key="17">
    <source>
        <dbReference type="PIRSR" id="PIRSR634016-3"/>
    </source>
</evidence>
<evidence type="ECO:0000256" key="15">
    <source>
        <dbReference type="ARBA" id="ARBA00023180"/>
    </source>
</evidence>
<dbReference type="GO" id="GO:0005615">
    <property type="term" value="C:extracellular space"/>
    <property type="evidence" value="ECO:0007669"/>
    <property type="project" value="TreeGrafter"/>
</dbReference>
<feature type="site" description="Transition state stabilizer" evidence="18">
    <location>
        <position position="1352"/>
    </location>
</feature>
<dbReference type="FunFam" id="2.60.40.1910:FF:000006">
    <property type="entry name" value="Aminopeptidase"/>
    <property type="match status" value="3"/>
</dbReference>
<dbReference type="PANTHER" id="PTHR11533:SF294">
    <property type="entry name" value="THYROTROPIN-RELEASING HORMONE-DEGRADING ECTOENZYME"/>
    <property type="match status" value="1"/>
</dbReference>
<dbReference type="GeneID" id="119746033"/>
<dbReference type="SUPFAM" id="SSF55486">
    <property type="entry name" value="Metalloproteases ('zincins'), catalytic domain"/>
    <property type="match status" value="3"/>
</dbReference>
<dbReference type="InterPro" id="IPR042097">
    <property type="entry name" value="Aminopeptidase_N-like_N_sf"/>
</dbReference>
<keyword evidence="8" id="KW-0378">Hydrolase</keyword>
<evidence type="ECO:0000256" key="7">
    <source>
        <dbReference type="ARBA" id="ARBA00022723"/>
    </source>
</evidence>
<evidence type="ECO:0000259" key="19">
    <source>
        <dbReference type="Pfam" id="PF01433"/>
    </source>
</evidence>
<comment type="subcellular location">
    <subcellularLocation>
        <location evidence="1">Cell membrane</location>
    </subcellularLocation>
    <subcellularLocation>
        <location evidence="2">Membrane</location>
        <topology evidence="2">Single-pass type II membrane protein</topology>
    </subcellularLocation>
</comment>
<dbReference type="InterPro" id="IPR001930">
    <property type="entry name" value="Peptidase_M1"/>
</dbReference>
<evidence type="ECO:0000313" key="23">
    <source>
        <dbReference type="Proteomes" id="UP000887568"/>
    </source>
</evidence>
<dbReference type="Gene3D" id="2.60.40.1910">
    <property type="match status" value="3"/>
</dbReference>
<dbReference type="Gene3D" id="1.10.390.10">
    <property type="entry name" value="Neutral Protease Domain 2"/>
    <property type="match status" value="3"/>
</dbReference>
<keyword evidence="14" id="KW-1015">Disulfide bond</keyword>
<feature type="domain" description="ERAP1-like C-terminal" evidence="20">
    <location>
        <begin position="2411"/>
        <end position="2729"/>
    </location>
</feature>
<keyword evidence="4" id="KW-1003">Cell membrane</keyword>
<dbReference type="GO" id="GO:0005886">
    <property type="term" value="C:plasma membrane"/>
    <property type="evidence" value="ECO:0007669"/>
    <property type="project" value="UniProtKB-SubCell"/>
</dbReference>
<dbReference type="GO" id="GO:0005737">
    <property type="term" value="C:cytoplasm"/>
    <property type="evidence" value="ECO:0007669"/>
    <property type="project" value="TreeGrafter"/>
</dbReference>
<feature type="domain" description="Aminopeptidase N-like N-terminal" evidence="21">
    <location>
        <begin position="65"/>
        <end position="255"/>
    </location>
</feature>
<evidence type="ECO:0000256" key="2">
    <source>
        <dbReference type="ARBA" id="ARBA00004606"/>
    </source>
</evidence>
<feature type="binding site" evidence="17">
    <location>
        <position position="1270"/>
    </location>
    <ligand>
        <name>Zn(2+)</name>
        <dbReference type="ChEBI" id="CHEBI:29105"/>
        <note>catalytic</note>
    </ligand>
</feature>
<dbReference type="PANTHER" id="PTHR11533">
    <property type="entry name" value="PROTEASE M1 ZINC METALLOPROTEASE"/>
    <property type="match status" value="1"/>
</dbReference>
<keyword evidence="6" id="KW-0812">Transmembrane</keyword>
<evidence type="ECO:0000256" key="18">
    <source>
        <dbReference type="PIRSR" id="PIRSR634016-4"/>
    </source>
</evidence>
<organism evidence="22 23">
    <name type="scientific">Patiria miniata</name>
    <name type="common">Bat star</name>
    <name type="synonym">Asterina miniata</name>
    <dbReference type="NCBI Taxonomy" id="46514"/>
    <lineage>
        <taxon>Eukaryota</taxon>
        <taxon>Metazoa</taxon>
        <taxon>Echinodermata</taxon>
        <taxon>Eleutherozoa</taxon>
        <taxon>Asterozoa</taxon>
        <taxon>Asteroidea</taxon>
        <taxon>Valvatacea</taxon>
        <taxon>Valvatida</taxon>
        <taxon>Asterinidae</taxon>
        <taxon>Patiria</taxon>
    </lineage>
</organism>
<keyword evidence="23" id="KW-1185">Reference proteome</keyword>
<feature type="domain" description="Aminopeptidase N-like N-terminal" evidence="21">
    <location>
        <begin position="968"/>
        <end position="1157"/>
    </location>
</feature>
<dbReference type="InterPro" id="IPR024571">
    <property type="entry name" value="ERAP1-like_C_dom"/>
</dbReference>
<keyword evidence="11" id="KW-1133">Transmembrane helix</keyword>
<comment type="similarity">
    <text evidence="3">Belongs to the peptidase M1 family.</text>
</comment>
<dbReference type="RefSeq" id="XP_038078718.1">
    <property type="nucleotide sequence ID" value="XM_038222790.1"/>
</dbReference>
<feature type="domain" description="Peptidase M1 membrane alanine aminopeptidase" evidence="19">
    <location>
        <begin position="290"/>
        <end position="518"/>
    </location>
</feature>
<proteinExistence type="inferred from homology"/>
<keyword evidence="9 17" id="KW-0862">Zinc</keyword>
<dbReference type="InterPro" id="IPR045357">
    <property type="entry name" value="Aminopeptidase_N-like_N"/>
</dbReference>
<dbReference type="EnsemblMetazoa" id="XM_038222790.1">
    <property type="protein sequence ID" value="XP_038078718.1"/>
    <property type="gene ID" value="LOC119746033"/>
</dbReference>
<dbReference type="InterPro" id="IPR050344">
    <property type="entry name" value="Peptidase_M1_aminopeptidases"/>
</dbReference>
<sequence length="2751" mass="312881">MGKYVVTKQSAILLLLAFLLAAALVGLLCGLLPKCEIEYVPPDPVTPDFTKQPWESTRLPETLRPISYDLKVRTDLTNSIFTGSVSVLVECLQDTNVILIHSKELVISEGKTTLTRQGSGTKAPELAKDPWLYTDNQFAVIELSGVLDKGAQYRLYMEFQGPLKNDLLGYYKMSYKTASGEEKFLASTFFDPVDARKAFPCFDEPALKATFTITLEHQSQYKALANMPKSRPDEQLEDGWIRATFEESVVMPTYLVCYVVSEFKAKYNTTANGVEFAVWAQEDFYDQVDYALDRGVAILDYFDGLYGDENKYPLPKMDMIALPDFTAGAMENWGLITYRESALLYKEGVSSESQKQRVCTIIAHELAHQWFGNLVTMKWWDYLWLNEGFASYVEYVGTDEVEPEWGMWDKFILYDLHRAMATDALVTSRPMVTEVLTPSEINIMFDRISYQKGASILRMMQHFLGESTFIKGLQYYLTALQYGNAENSDLWFHLEKAVQEDSVELGEGLDVATIMATWTLQMGFPFIKVERSYNGARAVTATVKQKRFLSDPNSNTSTNYPDLGYKWYVPLTYTSASSADFDSPRSMWLKPQDEDGTLQIPGGSDDEWVLVNINQRGMYRVNYDDKNWELLKAQLEIQHTAIPTASRAALISDVFSLATAGEINHRTALDMTSYLKEERDYVPWYAVDSAFGNIERNIQRKGAFGNFQKYMKEQITPMYEYIGWDDEGDHLKRLSRGRAISMACRYGNEDCVQTSINLYAEWMENIHVTLTPNVHPDMQATAFCTAIAEGGQDEWYFAFDLYQNLNTSTSVKSALLTAMACSKKPWILSTYLKSSLDSKIIRSQDREDVVTAVAGNPVGLPLAWDFFRANWDFFRQEYGDTVFLLDSLISGITSNFNTKFELQVLKDFMEANPDQGTGARAFTEAVAVIEGNIRWMDQFYDEVDVWLKETVESPKVWEEIRLPMSIIPEHYDLTIRTDLNEYIFNGTVDILFECMEKTSVIVLHSKNLKFTDGATNVTRISGGPTPTRTKEPWIYTPNEFIVVELNSYLMVGEKYILHLEFMGPLENDLLGYYRMVYTTEAGEEGKLASTFFDPVDARKAFPCFDEPDLKATFTITLEHQPEYHALANMPKSRPDEDIEGGWRRATFEKSVVMSTYLVCYVVSDFVSVNMTTAHNVTFSVWTQKDFIDQADYALRVGANVLDDFDKLYGLDIKYPLPKMDMIALPDFTAGAMENWGLITYRESALLYKEGVSSESQKQRVCTIIAHELAHQWFGNLVTLKWWDYLWLNEGFASYVEYVGTEAEEPEFQIWDKFVVYDLQRSMQSDALVTSRPVVIPVSTPSEINIMFDRISYNKGASLLRMMRYFLGEETLTNGLKYYLRARQYDTADNSDLWTYLQQAATEDNVPTAGLTVGTIMNTWTRQMGFPTVTVARAYGENTNKIVATATQKRFLTDPASDTGSSNYGDLGYKWHVPLTYTTGMDPDFDEPRSKWMLTNENAEIEEAGGDFDWLLVNVNERGFYRVNYDANNWKLLSRQLINNHTMISTTSRSALISDAFSLARAGDLSQAKALDLTTYLKDERDYVPWYTVDSVLGYINDNLALTPANASFESYMRKQIQPMYEDIGWNNTGNHLQKLSRARIISMACSYGIEDCRMEASERYAAWMSDMTTNKIEADVQYTVFCTGIAEGTLAEWQFAFDLYTDSGTDTSLKSNLQSALACSKDYSILNRYLNAVLNTSLIREQDGKDVVVAVASNPAGTDLAWDFFRENWNFFRKAYGSTVFLFDSLIIGVTTRFNTPDRLLEVEKFMADHPDQGTGKQAFTQSVAEINANIRWMAQNYDEVEEWLDNASKEPWERIRLSDAVLPITYDLKVRTDLTNFVFNGSVDILIECFEKTDIILVHSRNLTIPVDAITLTPVNGGQAPGLQVTPWLYPENEFIVIQLDALLEVGAQLRLHIDFNNVLRNDRQGYYWSSYTPKSGEKERYLASTFFDPVDARKAFPCFDEPDFKATFNITLEHEPEYHALANMPLIGPPVPIDGGEWIRASFQESVVMSTYLVCYVISDFKNKTMTTGNGVEFGVWAQEDFINQTDYALQKGVEILDYFDNLYGSDIKYPLPKLDMIALPDFTAGAMENWGLITYRESRMLYEKGVSSESRKQSVCAVIAHELAHQWFGNLVTTRWWDYLWLNEGFASWVEYIGTDEVEQDWAMWDKFVIYDLNRAMGVDALTSSRPIVAKTLTPSEINEMFDTITYQKGASVLRMASHFVGNDIFLKGLKSYLRGKQYSGAENSDLWYHVNKEMREAGVDLGDGITDIATIMDTWTNQMGFPVVTVTRTYSGQANKITATATQKRFLADPTSDTTSPYPDLGYKWHVPLTYTAGGNPDFASPESHWMRPDQETTEMVLDGAGGDNDWFLVNVDERGFYSVNYDAKNLALLSAQLMTKHTVISVPSRSALLYDAFNLARSGDLSQTKALDLTSYLDEERDYVPWYTVDRVMGYIGDNLALSDANENFMEYMKEKVTPMYTYTGWDDEGDHLKRLGRSRAISLACRYRNTDCVEKSEVLFEDWMNNPTDTTIQPDLQSTVFCTAIAVGGSTEWDAAFAAYNDSNTVSSLKDVLESAMACSKDRDTLQKYLEKVLDTNLIRAQDGQAVVSAVAGNPEGRTLAWDFFVQNWAFFRETYGNSVFLLENVVTAVTNDFNTQAELDKVKRFMAEHPDQGTGSRAFTQSLAVISANIRWMDQNYDEVAKWLRLHV</sequence>
<protein>
    <recommendedName>
        <fullName evidence="24">Aminopeptidase N</fullName>
    </recommendedName>
</protein>
<comment type="cofactor">
    <cofactor evidence="17">
        <name>Zn(2+)</name>
        <dbReference type="ChEBI" id="CHEBI:29105"/>
    </cofactor>
    <text evidence="17">Binds 1 zinc ion per subunit.</text>
</comment>
<dbReference type="InterPro" id="IPR034016">
    <property type="entry name" value="M1_APN-typ"/>
</dbReference>
<dbReference type="FunFam" id="2.60.40.1730:FF:000012">
    <property type="entry name" value="Aminopeptidase N"/>
    <property type="match status" value="3"/>
</dbReference>
<dbReference type="GO" id="GO:0006508">
    <property type="term" value="P:proteolysis"/>
    <property type="evidence" value="ECO:0007669"/>
    <property type="project" value="UniProtKB-KW"/>
</dbReference>
<keyword evidence="7 17" id="KW-0479">Metal-binding</keyword>
<evidence type="ECO:0000256" key="16">
    <source>
        <dbReference type="PIRSR" id="PIRSR634016-1"/>
    </source>
</evidence>
<feature type="binding site" evidence="17">
    <location>
        <position position="1266"/>
    </location>
    <ligand>
        <name>Zn(2+)</name>
        <dbReference type="ChEBI" id="CHEBI:29105"/>
        <note>catalytic</note>
    </ligand>
</feature>
<feature type="active site" description="Proton acceptor" evidence="16">
    <location>
        <position position="1267"/>
    </location>
</feature>
<keyword evidence="10" id="KW-0735">Signal-anchor</keyword>
<evidence type="ECO:0000256" key="9">
    <source>
        <dbReference type="ARBA" id="ARBA00022833"/>
    </source>
</evidence>
<evidence type="ECO:0000313" key="22">
    <source>
        <dbReference type="EnsemblMetazoa" id="XP_038078718.1"/>
    </source>
</evidence>
<dbReference type="FunFam" id="1.25.50.20:FF:000001">
    <property type="entry name" value="Aminopeptidase"/>
    <property type="match status" value="3"/>
</dbReference>
<keyword evidence="12" id="KW-0482">Metalloprotease</keyword>
<evidence type="ECO:0000256" key="4">
    <source>
        <dbReference type="ARBA" id="ARBA00022475"/>
    </source>
</evidence>
<feature type="domain" description="Peptidase M1 membrane alanine aminopeptidase" evidence="19">
    <location>
        <begin position="2090"/>
        <end position="2319"/>
    </location>
</feature>
<dbReference type="GO" id="GO:0043171">
    <property type="term" value="P:peptide catabolic process"/>
    <property type="evidence" value="ECO:0007669"/>
    <property type="project" value="TreeGrafter"/>
</dbReference>
<feature type="binding site" evidence="17">
    <location>
        <position position="1289"/>
    </location>
    <ligand>
        <name>Zn(2+)</name>
        <dbReference type="ChEBI" id="CHEBI:29105"/>
        <note>catalytic</note>
    </ligand>
</feature>
<evidence type="ECO:0000259" key="21">
    <source>
        <dbReference type="Pfam" id="PF17900"/>
    </source>
</evidence>
<dbReference type="GO" id="GO:0008270">
    <property type="term" value="F:zinc ion binding"/>
    <property type="evidence" value="ECO:0007669"/>
    <property type="project" value="InterPro"/>
</dbReference>
<evidence type="ECO:0000256" key="13">
    <source>
        <dbReference type="ARBA" id="ARBA00023136"/>
    </source>
</evidence>
<keyword evidence="15" id="KW-0325">Glycoprotein</keyword>
<dbReference type="GO" id="GO:0070006">
    <property type="term" value="F:metalloaminopeptidase activity"/>
    <property type="evidence" value="ECO:0007669"/>
    <property type="project" value="TreeGrafter"/>
</dbReference>
<feature type="domain" description="ERAP1-like C-terminal" evidence="20">
    <location>
        <begin position="608"/>
        <end position="930"/>
    </location>
</feature>
<dbReference type="InterPro" id="IPR027268">
    <property type="entry name" value="Peptidase_M4/M1_CTD_sf"/>
</dbReference>
<dbReference type="PRINTS" id="PR00756">
    <property type="entry name" value="ALADIPTASE"/>
</dbReference>
<dbReference type="SUPFAM" id="SSF63737">
    <property type="entry name" value="Leukotriene A4 hydrolase N-terminal domain"/>
    <property type="match status" value="3"/>
</dbReference>
<dbReference type="Gene3D" id="2.60.40.1730">
    <property type="entry name" value="tricorn interacting facor f3 domain"/>
    <property type="match status" value="3"/>
</dbReference>
<evidence type="ECO:0000256" key="1">
    <source>
        <dbReference type="ARBA" id="ARBA00004236"/>
    </source>
</evidence>
<dbReference type="Gene3D" id="1.25.50.20">
    <property type="match status" value="3"/>
</dbReference>
<dbReference type="GO" id="GO:0042277">
    <property type="term" value="F:peptide binding"/>
    <property type="evidence" value="ECO:0007669"/>
    <property type="project" value="TreeGrafter"/>
</dbReference>
<evidence type="ECO:0000256" key="14">
    <source>
        <dbReference type="ARBA" id="ARBA00023157"/>
    </source>
</evidence>
<dbReference type="Pfam" id="PF17900">
    <property type="entry name" value="Peptidase_M1_N"/>
    <property type="match status" value="3"/>
</dbReference>
<evidence type="ECO:0000256" key="10">
    <source>
        <dbReference type="ARBA" id="ARBA00022968"/>
    </source>
</evidence>
<name>A0A914BQZ5_PATMI</name>
<reference evidence="22" key="1">
    <citation type="submission" date="2022-11" db="UniProtKB">
        <authorList>
            <consortium name="EnsemblMetazoa"/>
        </authorList>
    </citation>
    <scope>IDENTIFICATION</scope>
</reference>
<dbReference type="CDD" id="cd09601">
    <property type="entry name" value="M1_APN-Q_like"/>
    <property type="match status" value="3"/>
</dbReference>
<dbReference type="Pfam" id="PF01433">
    <property type="entry name" value="Peptidase_M1"/>
    <property type="match status" value="3"/>
</dbReference>
<feature type="domain" description="ERAP1-like C-terminal" evidence="20">
    <location>
        <begin position="1509"/>
        <end position="1828"/>
    </location>
</feature>
<evidence type="ECO:0000256" key="3">
    <source>
        <dbReference type="ARBA" id="ARBA00010136"/>
    </source>
</evidence>
<evidence type="ECO:0000256" key="12">
    <source>
        <dbReference type="ARBA" id="ARBA00023049"/>
    </source>
</evidence>
<dbReference type="InterPro" id="IPR014782">
    <property type="entry name" value="Peptidase_M1_dom"/>
</dbReference>
<accession>A0A914BQZ5</accession>
<evidence type="ECO:0000256" key="8">
    <source>
        <dbReference type="ARBA" id="ARBA00022801"/>
    </source>
</evidence>
<keyword evidence="13" id="KW-0472">Membrane</keyword>
<dbReference type="OrthoDB" id="510539at2759"/>
<evidence type="ECO:0000256" key="5">
    <source>
        <dbReference type="ARBA" id="ARBA00022670"/>
    </source>
</evidence>
<keyword evidence="5" id="KW-0645">Protease</keyword>
<dbReference type="Pfam" id="PF11838">
    <property type="entry name" value="ERAP1_C"/>
    <property type="match status" value="3"/>
</dbReference>
<feature type="domain" description="Aminopeptidase N-like N-terminal" evidence="21">
    <location>
        <begin position="1864"/>
        <end position="2055"/>
    </location>
</feature>
<evidence type="ECO:0000256" key="6">
    <source>
        <dbReference type="ARBA" id="ARBA00022692"/>
    </source>
</evidence>
<evidence type="ECO:0008006" key="24">
    <source>
        <dbReference type="Google" id="ProtNLM"/>
    </source>
</evidence>
<dbReference type="OMA" id="HRTDMSA"/>
<dbReference type="FunFam" id="1.10.390.10:FF:000016">
    <property type="entry name" value="Glutamyl aminopeptidase"/>
    <property type="match status" value="3"/>
</dbReference>